<keyword evidence="3" id="KW-1185">Reference proteome</keyword>
<protein>
    <submittedName>
        <fullName evidence="2">Uncharacterized protein</fullName>
    </submittedName>
</protein>
<proteinExistence type="predicted"/>
<evidence type="ECO:0000313" key="3">
    <source>
        <dbReference type="Proteomes" id="UP000887159"/>
    </source>
</evidence>
<name>A0A8X6S043_TRICX</name>
<evidence type="ECO:0000313" key="2">
    <source>
        <dbReference type="EMBL" id="GFY02100.1"/>
    </source>
</evidence>
<comment type="caution">
    <text evidence="2">The sequence shown here is derived from an EMBL/GenBank/DDBJ whole genome shotgun (WGS) entry which is preliminary data.</text>
</comment>
<feature type="compositionally biased region" description="Basic and acidic residues" evidence="1">
    <location>
        <begin position="38"/>
        <end position="61"/>
    </location>
</feature>
<feature type="region of interest" description="Disordered" evidence="1">
    <location>
        <begin position="36"/>
        <end position="82"/>
    </location>
</feature>
<dbReference type="Proteomes" id="UP000887159">
    <property type="component" value="Unassembled WGS sequence"/>
</dbReference>
<dbReference type="EMBL" id="BMAU01021232">
    <property type="protein sequence ID" value="GFY02100.1"/>
    <property type="molecule type" value="Genomic_DNA"/>
</dbReference>
<dbReference type="AlphaFoldDB" id="A0A8X6S043"/>
<reference evidence="2" key="1">
    <citation type="submission" date="2020-08" db="EMBL/GenBank/DDBJ databases">
        <title>Multicomponent nature underlies the extraordinary mechanical properties of spider dragline silk.</title>
        <authorList>
            <person name="Kono N."/>
            <person name="Nakamura H."/>
            <person name="Mori M."/>
            <person name="Yoshida Y."/>
            <person name="Ohtoshi R."/>
            <person name="Malay A.D."/>
            <person name="Moran D.A.P."/>
            <person name="Tomita M."/>
            <person name="Numata K."/>
            <person name="Arakawa K."/>
        </authorList>
    </citation>
    <scope>NUCLEOTIDE SEQUENCE</scope>
</reference>
<gene>
    <name evidence="2" type="primary">NCL1_49330</name>
    <name evidence="2" type="ORF">TNCV_5099611</name>
</gene>
<organism evidence="2 3">
    <name type="scientific">Trichonephila clavipes</name>
    <name type="common">Golden silk orbweaver</name>
    <name type="synonym">Nephila clavipes</name>
    <dbReference type="NCBI Taxonomy" id="2585209"/>
    <lineage>
        <taxon>Eukaryota</taxon>
        <taxon>Metazoa</taxon>
        <taxon>Ecdysozoa</taxon>
        <taxon>Arthropoda</taxon>
        <taxon>Chelicerata</taxon>
        <taxon>Arachnida</taxon>
        <taxon>Araneae</taxon>
        <taxon>Araneomorphae</taxon>
        <taxon>Entelegynae</taxon>
        <taxon>Araneoidea</taxon>
        <taxon>Nephilidae</taxon>
        <taxon>Trichonephila</taxon>
    </lineage>
</organism>
<evidence type="ECO:0000256" key="1">
    <source>
        <dbReference type="SAM" id="MobiDB-lite"/>
    </source>
</evidence>
<sequence length="121" mass="14045">METHNPLVFSKHDFAASKATDYDVVGDEIENNSAILRPWEKQKEEQETLKKQRREAYEPKKGVKKPKLIKSKPNSPVASTTKDGIVICPTSEEEYCDPPTEEWIQCCKCQEWWHEESSNYV</sequence>
<accession>A0A8X6S043</accession>